<gene>
    <name evidence="2" type="ORF">SAMN02745131_00190</name>
</gene>
<organism evidence="2 3">
    <name type="scientific">Flavisolibacter ginsengisoli DSM 18119</name>
    <dbReference type="NCBI Taxonomy" id="1121884"/>
    <lineage>
        <taxon>Bacteria</taxon>
        <taxon>Pseudomonadati</taxon>
        <taxon>Bacteroidota</taxon>
        <taxon>Chitinophagia</taxon>
        <taxon>Chitinophagales</taxon>
        <taxon>Chitinophagaceae</taxon>
        <taxon>Flavisolibacter</taxon>
    </lineage>
</organism>
<protein>
    <submittedName>
        <fullName evidence="2">Uncharacterized protein</fullName>
    </submittedName>
</protein>
<dbReference type="Proteomes" id="UP000184048">
    <property type="component" value="Unassembled WGS sequence"/>
</dbReference>
<keyword evidence="3" id="KW-1185">Reference proteome</keyword>
<dbReference type="EMBL" id="FQUU01000001">
    <property type="protein sequence ID" value="SHE34224.1"/>
    <property type="molecule type" value="Genomic_DNA"/>
</dbReference>
<dbReference type="AlphaFoldDB" id="A0A1M4SPM4"/>
<keyword evidence="1" id="KW-0472">Membrane</keyword>
<keyword evidence="1" id="KW-0812">Transmembrane</keyword>
<proteinExistence type="predicted"/>
<keyword evidence="1" id="KW-1133">Transmembrane helix</keyword>
<accession>A0A1M4SPM4</accession>
<feature type="transmembrane region" description="Helical" evidence="1">
    <location>
        <begin position="12"/>
        <end position="32"/>
    </location>
</feature>
<name>A0A1M4SPM4_9BACT</name>
<evidence type="ECO:0000313" key="2">
    <source>
        <dbReference type="EMBL" id="SHE34224.1"/>
    </source>
</evidence>
<evidence type="ECO:0000256" key="1">
    <source>
        <dbReference type="SAM" id="Phobius"/>
    </source>
</evidence>
<reference evidence="2 3" key="1">
    <citation type="submission" date="2016-11" db="EMBL/GenBank/DDBJ databases">
        <authorList>
            <person name="Jaros S."/>
            <person name="Januszkiewicz K."/>
            <person name="Wedrychowicz H."/>
        </authorList>
    </citation>
    <scope>NUCLEOTIDE SEQUENCE [LARGE SCALE GENOMIC DNA]</scope>
    <source>
        <strain evidence="2 3">DSM 18119</strain>
    </source>
</reference>
<sequence>MGADGIRKLLKIWQYLFAAKNFAVHIVSFDIFRTGIVSARELRMSTK</sequence>
<dbReference type="STRING" id="1121884.SAMN02745131_00190"/>
<evidence type="ECO:0000313" key="3">
    <source>
        <dbReference type="Proteomes" id="UP000184048"/>
    </source>
</evidence>